<proteinExistence type="predicted"/>
<feature type="transmembrane region" description="Helical" evidence="1">
    <location>
        <begin position="71"/>
        <end position="92"/>
    </location>
</feature>
<dbReference type="AlphaFoldDB" id="A0A0F9V8G1"/>
<keyword evidence="1" id="KW-1133">Transmembrane helix</keyword>
<keyword evidence="1" id="KW-0812">Transmembrane</keyword>
<gene>
    <name evidence="2" type="ORF">LCGC14_0130310</name>
</gene>
<organism evidence="2">
    <name type="scientific">marine sediment metagenome</name>
    <dbReference type="NCBI Taxonomy" id="412755"/>
    <lineage>
        <taxon>unclassified sequences</taxon>
        <taxon>metagenomes</taxon>
        <taxon>ecological metagenomes</taxon>
    </lineage>
</organism>
<evidence type="ECO:0000313" key="2">
    <source>
        <dbReference type="EMBL" id="KKO00265.1"/>
    </source>
</evidence>
<feature type="transmembrane region" description="Helical" evidence="1">
    <location>
        <begin position="43"/>
        <end position="65"/>
    </location>
</feature>
<keyword evidence="1" id="KW-0472">Membrane</keyword>
<evidence type="ECO:0000256" key="1">
    <source>
        <dbReference type="SAM" id="Phobius"/>
    </source>
</evidence>
<comment type="caution">
    <text evidence="2">The sequence shown here is derived from an EMBL/GenBank/DDBJ whole genome shotgun (WGS) entry which is preliminary data.</text>
</comment>
<feature type="transmembrane region" description="Helical" evidence="1">
    <location>
        <begin position="122"/>
        <end position="143"/>
    </location>
</feature>
<accession>A0A0F9V8G1</accession>
<feature type="transmembrane region" description="Helical" evidence="1">
    <location>
        <begin position="163"/>
        <end position="181"/>
    </location>
</feature>
<name>A0A0F9V8G1_9ZZZZ</name>
<sequence length="199" mass="23006">MEIEELQSAWIQMSQELSQQKKLTNEIILDMTKQKYQNKFTMLTKYETIGAFICFVIAFFVLLNFGKLDTWYLKVCGVLTLSFLLILPVMVLSTLKKIKNIDITNGSYKENLKVYLKTKNRLLKLQQVGMAIGFIGLLFIVPVTSKIISDKNVFLTNLKVEQYIIFAITLVVLAFFCKWAYKGYQKITQSAQDLIKDLE</sequence>
<dbReference type="EMBL" id="LAZR01000042">
    <property type="protein sequence ID" value="KKO00265.1"/>
    <property type="molecule type" value="Genomic_DNA"/>
</dbReference>
<protein>
    <submittedName>
        <fullName evidence="2">Uncharacterized protein</fullName>
    </submittedName>
</protein>
<reference evidence="2" key="1">
    <citation type="journal article" date="2015" name="Nature">
        <title>Complex archaea that bridge the gap between prokaryotes and eukaryotes.</title>
        <authorList>
            <person name="Spang A."/>
            <person name="Saw J.H."/>
            <person name="Jorgensen S.L."/>
            <person name="Zaremba-Niedzwiedzka K."/>
            <person name="Martijn J."/>
            <person name="Lind A.E."/>
            <person name="van Eijk R."/>
            <person name="Schleper C."/>
            <person name="Guy L."/>
            <person name="Ettema T.J."/>
        </authorList>
    </citation>
    <scope>NUCLEOTIDE SEQUENCE</scope>
</reference>